<dbReference type="VEuPathDB" id="VectorBase:SCAU006537"/>
<dbReference type="Proteomes" id="UP000095300">
    <property type="component" value="Unassembled WGS sequence"/>
</dbReference>
<sequence length="472" mass="53384">MVKQASPKRIKSCKTVVSSNIKRQCSNAERVQYFFKYLGSSQAQYTLMSAIWNNRKFYGHGRTEDMARQDVVNQIRKERLQSTQTAAINGLPNYQQSSSFPDYVENLVSNSFRERTNGHPEVADYKELAGIVLTDSLGHDRVIAIATGTKCINGGNLVPNGCVLNDSHAEIIARRCLMNFLYTQLKMHCHPSEAEQSIFYRTPWGKFALKPNYHFHLYITSPPCGDARFYIHNKASLDGNQGQLRLKVQGLGGNPPSGQAYVRQTFDAIRNGQSLSTMSCSDKIVRWNVLGVQGALLSSLIEPIYLSSIVLGSMFHREHLYRAVCGRLQSILWGVPQPFRLNFPDLFTVSGKRPQRFCERTPAIGINWTIGDQDIEIVSLPVGRLIDNRSSKLCKYAFFCKYIYLLKHLPGLDIPIIPIYSQAKLCCASDYYLAKLKLNNTLFYEGLGVWVHKPPELNDFHIANGDVEHQFV</sequence>
<gene>
    <name evidence="2" type="primary">106089252</name>
</gene>
<dbReference type="PANTHER" id="PTHR10910:SF62">
    <property type="entry name" value="AT07585P-RELATED"/>
    <property type="match status" value="1"/>
</dbReference>
<keyword evidence="3" id="KW-1185">Reference proteome</keyword>
<proteinExistence type="predicted"/>
<name>A0A1I8PBK9_STOCA</name>
<accession>A0A1I8PBK9</accession>
<dbReference type="PANTHER" id="PTHR10910">
    <property type="entry name" value="EUKARYOTE SPECIFIC DSRNA BINDING PROTEIN"/>
    <property type="match status" value="1"/>
</dbReference>
<dbReference type="SMART" id="SM00552">
    <property type="entry name" value="ADEAMc"/>
    <property type="match status" value="1"/>
</dbReference>
<dbReference type="OrthoDB" id="10268011at2759"/>
<dbReference type="InterPro" id="IPR002466">
    <property type="entry name" value="A_deamin"/>
</dbReference>
<feature type="domain" description="A to I editase" evidence="1">
    <location>
        <begin position="144"/>
        <end position="460"/>
    </location>
</feature>
<evidence type="ECO:0000313" key="2">
    <source>
        <dbReference type="EnsemblMetazoa" id="SCAU006537-PA"/>
    </source>
</evidence>
<dbReference type="AlphaFoldDB" id="A0A1I8PBK9"/>
<dbReference type="STRING" id="35570.A0A1I8PBK9"/>
<dbReference type="KEGG" id="scac:106089252"/>
<dbReference type="PROSITE" id="PS50141">
    <property type="entry name" value="A_DEAMIN_EDITASE"/>
    <property type="match status" value="1"/>
</dbReference>
<reference evidence="2" key="1">
    <citation type="submission" date="2020-05" db="UniProtKB">
        <authorList>
            <consortium name="EnsemblMetazoa"/>
        </authorList>
    </citation>
    <scope>IDENTIFICATION</scope>
    <source>
        <strain evidence="2">USDA</strain>
    </source>
</reference>
<evidence type="ECO:0000259" key="1">
    <source>
        <dbReference type="PROSITE" id="PS50141"/>
    </source>
</evidence>
<dbReference type="GO" id="GO:0008251">
    <property type="term" value="F:tRNA-specific adenosine deaminase activity"/>
    <property type="evidence" value="ECO:0007669"/>
    <property type="project" value="TreeGrafter"/>
</dbReference>
<dbReference type="GO" id="GO:0003725">
    <property type="term" value="F:double-stranded RNA binding"/>
    <property type="evidence" value="ECO:0007669"/>
    <property type="project" value="TreeGrafter"/>
</dbReference>
<dbReference type="EnsemblMetazoa" id="SCAU006537-RA">
    <property type="protein sequence ID" value="SCAU006537-PA"/>
    <property type="gene ID" value="SCAU006537"/>
</dbReference>
<dbReference type="GO" id="GO:0003726">
    <property type="term" value="F:double-stranded RNA adenosine deaminase activity"/>
    <property type="evidence" value="ECO:0007669"/>
    <property type="project" value="TreeGrafter"/>
</dbReference>
<evidence type="ECO:0000313" key="3">
    <source>
        <dbReference type="Proteomes" id="UP000095300"/>
    </source>
</evidence>
<protein>
    <recommendedName>
        <fullName evidence="1">A to I editase domain-containing protein</fullName>
    </recommendedName>
</protein>
<dbReference type="GO" id="GO:0005730">
    <property type="term" value="C:nucleolus"/>
    <property type="evidence" value="ECO:0007669"/>
    <property type="project" value="TreeGrafter"/>
</dbReference>
<dbReference type="Pfam" id="PF02137">
    <property type="entry name" value="A_deamin"/>
    <property type="match status" value="1"/>
</dbReference>
<dbReference type="GO" id="GO:0006396">
    <property type="term" value="P:RNA processing"/>
    <property type="evidence" value="ECO:0007669"/>
    <property type="project" value="InterPro"/>
</dbReference>
<organism evidence="2 3">
    <name type="scientific">Stomoxys calcitrans</name>
    <name type="common">Stable fly</name>
    <name type="synonym">Conops calcitrans</name>
    <dbReference type="NCBI Taxonomy" id="35570"/>
    <lineage>
        <taxon>Eukaryota</taxon>
        <taxon>Metazoa</taxon>
        <taxon>Ecdysozoa</taxon>
        <taxon>Arthropoda</taxon>
        <taxon>Hexapoda</taxon>
        <taxon>Insecta</taxon>
        <taxon>Pterygota</taxon>
        <taxon>Neoptera</taxon>
        <taxon>Endopterygota</taxon>
        <taxon>Diptera</taxon>
        <taxon>Brachycera</taxon>
        <taxon>Muscomorpha</taxon>
        <taxon>Muscoidea</taxon>
        <taxon>Muscidae</taxon>
        <taxon>Stomoxys</taxon>
    </lineage>
</organism>
<dbReference type="GO" id="GO:0005737">
    <property type="term" value="C:cytoplasm"/>
    <property type="evidence" value="ECO:0007669"/>
    <property type="project" value="TreeGrafter"/>
</dbReference>
<dbReference type="GO" id="GO:0006382">
    <property type="term" value="P:adenosine to inosine editing"/>
    <property type="evidence" value="ECO:0007669"/>
    <property type="project" value="TreeGrafter"/>
</dbReference>